<name>A0A397E9R0_APHAT</name>
<evidence type="ECO:0000256" key="1">
    <source>
        <dbReference type="PROSITE-ProRule" id="PRU00235"/>
    </source>
</evidence>
<feature type="non-terminal residue" evidence="2">
    <location>
        <position position="1"/>
    </location>
</feature>
<dbReference type="InterPro" id="IPR009091">
    <property type="entry name" value="RCC1/BLIP-II"/>
</dbReference>
<organism evidence="2 3">
    <name type="scientific">Aphanomyces astaci</name>
    <name type="common">Crayfish plague agent</name>
    <dbReference type="NCBI Taxonomy" id="112090"/>
    <lineage>
        <taxon>Eukaryota</taxon>
        <taxon>Sar</taxon>
        <taxon>Stramenopiles</taxon>
        <taxon>Oomycota</taxon>
        <taxon>Saprolegniomycetes</taxon>
        <taxon>Saprolegniales</taxon>
        <taxon>Verrucalvaceae</taxon>
        <taxon>Aphanomyces</taxon>
    </lineage>
</organism>
<dbReference type="SUPFAM" id="SSF52025">
    <property type="entry name" value="PA domain"/>
    <property type="match status" value="1"/>
</dbReference>
<dbReference type="SUPFAM" id="SSF50985">
    <property type="entry name" value="RCC1/BLIP-II"/>
    <property type="match status" value="1"/>
</dbReference>
<accession>A0A397E9R0</accession>
<sequence>VVLHVEESDLPVHHPDDDVAIVVERLMVMMVDKVKDAQACGALGVVTVFSFMADAFSLGTGDDDKFAFGIPSVMLSAAAGARLLAYIQDHNHADIHMQLYHHDDTLGEQLLAIQQAGAVAVVLDESVFAGLGNAAAHAKQVRIPVLTVSHETGTLIKSMYQRLIQDTFAEIGIANFGDVYAWGAGSHGGDVDDECKFSVGYDAVTNTTYPLAKTPQVVDALVQTRIMTLSCGDQHSAAVSGLSS</sequence>
<dbReference type="AlphaFoldDB" id="A0A397E9R0"/>
<dbReference type="InterPro" id="IPR046450">
    <property type="entry name" value="PA_dom_sf"/>
</dbReference>
<evidence type="ECO:0000313" key="3">
    <source>
        <dbReference type="Proteomes" id="UP000265716"/>
    </source>
</evidence>
<dbReference type="PROSITE" id="PS50012">
    <property type="entry name" value="RCC1_3"/>
    <property type="match status" value="1"/>
</dbReference>
<dbReference type="Pfam" id="PF00415">
    <property type="entry name" value="RCC1"/>
    <property type="match status" value="1"/>
</dbReference>
<comment type="caution">
    <text evidence="2">The sequence shown here is derived from an EMBL/GenBank/DDBJ whole genome shotgun (WGS) entry which is preliminary data.</text>
</comment>
<dbReference type="EMBL" id="QUTC01002217">
    <property type="protein sequence ID" value="RHY74856.1"/>
    <property type="molecule type" value="Genomic_DNA"/>
</dbReference>
<protein>
    <submittedName>
        <fullName evidence="2">Uncharacterized protein</fullName>
    </submittedName>
</protein>
<reference evidence="2 3" key="1">
    <citation type="submission" date="2018-08" db="EMBL/GenBank/DDBJ databases">
        <title>Aphanomyces genome sequencing and annotation.</title>
        <authorList>
            <person name="Minardi D."/>
            <person name="Oidtmann B."/>
            <person name="Van Der Giezen M."/>
            <person name="Studholme D.J."/>
        </authorList>
    </citation>
    <scope>NUCLEOTIDE SEQUENCE [LARGE SCALE GENOMIC DNA]</scope>
    <source>
        <strain evidence="2 3">SA</strain>
    </source>
</reference>
<gene>
    <name evidence="2" type="ORF">DYB38_013436</name>
</gene>
<dbReference type="Gene3D" id="3.50.30.30">
    <property type="match status" value="1"/>
</dbReference>
<feature type="repeat" description="RCC1" evidence="1">
    <location>
        <begin position="177"/>
        <end position="242"/>
    </location>
</feature>
<dbReference type="Proteomes" id="UP000265716">
    <property type="component" value="Unassembled WGS sequence"/>
</dbReference>
<dbReference type="PROSITE" id="PS00626">
    <property type="entry name" value="RCC1_2"/>
    <property type="match status" value="1"/>
</dbReference>
<dbReference type="InterPro" id="IPR000408">
    <property type="entry name" value="Reg_chr_condens"/>
</dbReference>
<dbReference type="VEuPathDB" id="FungiDB:H257_05421"/>
<evidence type="ECO:0000313" key="2">
    <source>
        <dbReference type="EMBL" id="RHY74856.1"/>
    </source>
</evidence>
<proteinExistence type="predicted"/>
<dbReference type="Gene3D" id="2.130.10.30">
    <property type="entry name" value="Regulator of chromosome condensation 1/beta-lactamase-inhibitor protein II"/>
    <property type="match status" value="1"/>
</dbReference>